<dbReference type="SMART" id="SM00748">
    <property type="entry name" value="HEPN"/>
    <property type="match status" value="1"/>
</dbReference>
<dbReference type="InterPro" id="IPR007842">
    <property type="entry name" value="HEPN_dom"/>
</dbReference>
<dbReference type="AlphaFoldDB" id="A0A0G1IZV6"/>
<dbReference type="Gene3D" id="1.20.120.330">
    <property type="entry name" value="Nucleotidyltransferases domain 2"/>
    <property type="match status" value="1"/>
</dbReference>
<gene>
    <name evidence="2" type="ORF">UW22_C0027G0015</name>
</gene>
<name>A0A0G1IZV6_9BACT</name>
<comment type="caution">
    <text evidence="2">The sequence shown here is derived from an EMBL/GenBank/DDBJ whole genome shotgun (WGS) entry which is preliminary data.</text>
</comment>
<dbReference type="PROSITE" id="PS50910">
    <property type="entry name" value="HEPN"/>
    <property type="match status" value="1"/>
</dbReference>
<dbReference type="SUPFAM" id="SSF81593">
    <property type="entry name" value="Nucleotidyltransferase substrate binding subunit/domain"/>
    <property type="match status" value="1"/>
</dbReference>
<evidence type="ECO:0000313" key="2">
    <source>
        <dbReference type="EMBL" id="KKT37347.1"/>
    </source>
</evidence>
<feature type="domain" description="HEPN" evidence="1">
    <location>
        <begin position="9"/>
        <end position="116"/>
    </location>
</feature>
<accession>A0A0G1IZV6</accession>
<organism evidence="2 3">
    <name type="scientific">Candidatus Gottesmanbacteria bacterium GW2011_GWB1_44_11c</name>
    <dbReference type="NCBI Taxonomy" id="1618447"/>
    <lineage>
        <taxon>Bacteria</taxon>
        <taxon>Candidatus Gottesmaniibacteriota</taxon>
    </lineage>
</organism>
<dbReference type="Proteomes" id="UP000034617">
    <property type="component" value="Unassembled WGS sequence"/>
</dbReference>
<sequence length="127" mass="14933">MKAETTDWLNQAKEHYEDAMYLYEGSRYSMAVYCCHQALEKLLKACIVEFAGKVPSKIHNLDALATEAGLDISQEWKEDLAEITRHFWRVRYPDFQAHTYTTKEKIDPTIVKTKELYIWILNKLNQS</sequence>
<proteinExistence type="predicted"/>
<evidence type="ECO:0000259" key="1">
    <source>
        <dbReference type="PROSITE" id="PS50910"/>
    </source>
</evidence>
<reference evidence="2 3" key="1">
    <citation type="journal article" date="2015" name="Nature">
        <title>rRNA introns, odd ribosomes, and small enigmatic genomes across a large radiation of phyla.</title>
        <authorList>
            <person name="Brown C.T."/>
            <person name="Hug L.A."/>
            <person name="Thomas B.C."/>
            <person name="Sharon I."/>
            <person name="Castelle C.J."/>
            <person name="Singh A."/>
            <person name="Wilkins M.J."/>
            <person name="Williams K.H."/>
            <person name="Banfield J.F."/>
        </authorList>
    </citation>
    <scope>NUCLEOTIDE SEQUENCE [LARGE SCALE GENOMIC DNA]</scope>
</reference>
<dbReference type="EMBL" id="LCHM01000027">
    <property type="protein sequence ID" value="KKT37347.1"/>
    <property type="molecule type" value="Genomic_DNA"/>
</dbReference>
<protein>
    <submittedName>
        <fullName evidence="2">HEPN domain protein</fullName>
    </submittedName>
</protein>
<evidence type="ECO:0000313" key="3">
    <source>
        <dbReference type="Proteomes" id="UP000034617"/>
    </source>
</evidence>
<dbReference type="Pfam" id="PF05168">
    <property type="entry name" value="HEPN"/>
    <property type="match status" value="1"/>
</dbReference>